<dbReference type="Gene3D" id="3.30.470.20">
    <property type="entry name" value="ATP-grasp fold, B domain"/>
    <property type="match status" value="1"/>
</dbReference>
<organism evidence="2">
    <name type="scientific">Pseudomonas phage Lyrsu03</name>
    <dbReference type="NCBI Taxonomy" id="3138537"/>
    <lineage>
        <taxon>Viruses</taxon>
    </lineage>
</organism>
<dbReference type="SUPFAM" id="SSF56059">
    <property type="entry name" value="Glutathione synthetase ATP-binding domain-like"/>
    <property type="match status" value="1"/>
</dbReference>
<name>A0AAU6W011_9VIRU</name>
<dbReference type="Pfam" id="PF08443">
    <property type="entry name" value="RimK"/>
    <property type="match status" value="1"/>
</dbReference>
<dbReference type="EMBL" id="PP179314">
    <property type="protein sequence ID" value="XAI69848.1"/>
    <property type="molecule type" value="Genomic_DNA"/>
</dbReference>
<evidence type="ECO:0000313" key="2">
    <source>
        <dbReference type="EMBL" id="XAI69848.1"/>
    </source>
</evidence>
<reference evidence="2" key="1">
    <citation type="journal article" date="2024" name="J. Gen. Virol.">
        <title>Novel phages of Pseudomonas syringae unveil numerous potential auxiliary metabolic genes.</title>
        <authorList>
            <person name="Feltin C."/>
            <person name="Garneau J.R."/>
            <person name="Morris C.E."/>
            <person name="Berard A."/>
            <person name="Torres-Barcelo C."/>
        </authorList>
    </citation>
    <scope>NUCLEOTIDE SEQUENCE</scope>
</reference>
<evidence type="ECO:0000259" key="1">
    <source>
        <dbReference type="Pfam" id="PF08443"/>
    </source>
</evidence>
<gene>
    <name evidence="2" type="ORF">Lyrsu03_00050</name>
</gene>
<dbReference type="InterPro" id="IPR013651">
    <property type="entry name" value="ATP-grasp_RimK-type"/>
</dbReference>
<accession>A0AAU6W011</accession>
<proteinExistence type="predicted"/>
<protein>
    <submittedName>
        <fullName evidence="2">ATP-grasp enzyme</fullName>
    </submittedName>
</protein>
<feature type="domain" description="ATP-grasp fold RimK-type" evidence="1">
    <location>
        <begin position="78"/>
        <end position="255"/>
    </location>
</feature>
<sequence length="286" mass="31430">MTTQKLRILTNAASNGAGELKAALTALGVNVTTVRNDRPQGRLSNARRTLKWGSFTRTLEVANEDSIINNHAGQSSLNKKRCFELLRERGVPIPEFTTERAVAEDWIRAGGFRVYERHSLTGSAGEGIVVANNLGDLSATVPPLYTQGIKGKRREYRIHVFNMDGVQRYFVQQKKRRAGFQEQENYTSEVRNLESGWIFANQDITQPRQVTLDAAVAACKALKLNFGAVDLIEQEKANGGSFVLEVNTAPGLQGATVNFYASSLVDALNGVVDATDDTDEQPEVTQ</sequence>